<sequence>MEEKVGSKTDAGDLRILELDLQQSKARCVHESHLPISSKMSKNSRTVIFASFRVKAVETSVQIRVSTKRDFWREKGRRHASDGIRRSTVESTLDTGRIPAGEACSTSELTCDKARDSGQPESEVGDSNRIWRTAPIQLD</sequence>
<feature type="compositionally biased region" description="Basic and acidic residues" evidence="1">
    <location>
        <begin position="76"/>
        <end position="88"/>
    </location>
</feature>
<feature type="region of interest" description="Disordered" evidence="1">
    <location>
        <begin position="76"/>
        <end position="139"/>
    </location>
</feature>
<accession>A0A6J1HLU6</accession>
<protein>
    <submittedName>
        <fullName evidence="3">Uncharacterized protein LOC111464744</fullName>
    </submittedName>
</protein>
<evidence type="ECO:0000256" key="1">
    <source>
        <dbReference type="SAM" id="MobiDB-lite"/>
    </source>
</evidence>
<reference evidence="3" key="1">
    <citation type="submission" date="2025-08" db="UniProtKB">
        <authorList>
            <consortium name="RefSeq"/>
        </authorList>
    </citation>
    <scope>IDENTIFICATION</scope>
    <source>
        <tissue evidence="3">Young leaves</tissue>
    </source>
</reference>
<dbReference type="RefSeq" id="XP_022964753.1">
    <property type="nucleotide sequence ID" value="XM_023108985.1"/>
</dbReference>
<name>A0A6J1HLU6_CUCMO</name>
<proteinExistence type="predicted"/>
<dbReference type="Proteomes" id="UP000504609">
    <property type="component" value="Unplaced"/>
</dbReference>
<dbReference type="AlphaFoldDB" id="A0A6J1HLU6"/>
<keyword evidence="2" id="KW-1185">Reference proteome</keyword>
<dbReference type="KEGG" id="cmos:111464744"/>
<gene>
    <name evidence="3" type="primary">LOC111464744</name>
</gene>
<organism evidence="2 3">
    <name type="scientific">Cucurbita moschata</name>
    <name type="common">Winter crookneck squash</name>
    <name type="synonym">Cucurbita pepo var. moschata</name>
    <dbReference type="NCBI Taxonomy" id="3662"/>
    <lineage>
        <taxon>Eukaryota</taxon>
        <taxon>Viridiplantae</taxon>
        <taxon>Streptophyta</taxon>
        <taxon>Embryophyta</taxon>
        <taxon>Tracheophyta</taxon>
        <taxon>Spermatophyta</taxon>
        <taxon>Magnoliopsida</taxon>
        <taxon>eudicotyledons</taxon>
        <taxon>Gunneridae</taxon>
        <taxon>Pentapetalae</taxon>
        <taxon>rosids</taxon>
        <taxon>fabids</taxon>
        <taxon>Cucurbitales</taxon>
        <taxon>Cucurbitaceae</taxon>
        <taxon>Cucurbiteae</taxon>
        <taxon>Cucurbita</taxon>
    </lineage>
</organism>
<dbReference type="GeneID" id="111464744"/>
<evidence type="ECO:0000313" key="3">
    <source>
        <dbReference type="RefSeq" id="XP_022964753.1"/>
    </source>
</evidence>
<evidence type="ECO:0000313" key="2">
    <source>
        <dbReference type="Proteomes" id="UP000504609"/>
    </source>
</evidence>